<evidence type="ECO:0008006" key="3">
    <source>
        <dbReference type="Google" id="ProtNLM"/>
    </source>
</evidence>
<dbReference type="KEGG" id="mif:Metin_0534"/>
<proteinExistence type="predicted"/>
<dbReference type="eggNOG" id="arCOG08265">
    <property type="taxonomic scope" value="Archaea"/>
</dbReference>
<keyword evidence="2" id="KW-1185">Reference proteome</keyword>
<reference evidence="1" key="1">
    <citation type="submission" date="2010-04" db="EMBL/GenBank/DDBJ databases">
        <title>Complete sequence of Methanocaldococcus infernus ME.</title>
        <authorList>
            <consortium name="US DOE Joint Genome Institute"/>
            <person name="Lucas S."/>
            <person name="Copeland A."/>
            <person name="Lapidus A."/>
            <person name="Cheng J.-F."/>
            <person name="Bruce D."/>
            <person name="Goodwin L."/>
            <person name="Pitluck S."/>
            <person name="Munk A.C."/>
            <person name="Detter J.C."/>
            <person name="Han C."/>
            <person name="Tapia R."/>
            <person name="Land M."/>
            <person name="Hauser L."/>
            <person name="Kyrpides N."/>
            <person name="Mikhailova N."/>
            <person name="Sieprawska-Lupa M."/>
            <person name="Whitman W.B."/>
            <person name="Woyke T."/>
        </authorList>
    </citation>
    <scope>NUCLEOTIDE SEQUENCE [LARGE SCALE GENOMIC DNA]</scope>
    <source>
        <strain evidence="1">ME</strain>
    </source>
</reference>
<dbReference type="OrthoDB" id="65967at2157"/>
<evidence type="ECO:0000313" key="1">
    <source>
        <dbReference type="EMBL" id="ADG13204.1"/>
    </source>
</evidence>
<accession>D5VRK1</accession>
<gene>
    <name evidence="1" type="ordered locus">Metin_0534</name>
</gene>
<sequence length="193" mass="23133">MRKLLFLLIFLLILGCLNLSKEEIKVKEENKSIKNNKTKFNPITINNSTQNNSENNTKEELKNISEEKIIYSTINLDPEELFLELPYSETMTYNNEIIKKYKNITFVISKEPIDLSNAYLFNKVEVKEERDKLGNYKIYKFIPLDRNISISYCFYQRVGLYYIILQTYNIEEGKEYWDKWRSYILKKVSSFDH</sequence>
<name>D5VRK1_METIM</name>
<dbReference type="RefSeq" id="WP_013099950.1">
    <property type="nucleotide sequence ID" value="NC_014122.1"/>
</dbReference>
<dbReference type="Proteomes" id="UP000002061">
    <property type="component" value="Chromosome"/>
</dbReference>
<dbReference type="PROSITE" id="PS51257">
    <property type="entry name" value="PROKAR_LIPOPROTEIN"/>
    <property type="match status" value="1"/>
</dbReference>
<dbReference type="STRING" id="573063.Metin_0534"/>
<dbReference type="EMBL" id="CP002009">
    <property type="protein sequence ID" value="ADG13204.1"/>
    <property type="molecule type" value="Genomic_DNA"/>
</dbReference>
<protein>
    <recommendedName>
        <fullName evidence="3">Lipoprotein</fullName>
    </recommendedName>
</protein>
<organism evidence="1 2">
    <name type="scientific">Methanocaldococcus infernus (strain DSM 11812 / JCM 15783 / ME)</name>
    <dbReference type="NCBI Taxonomy" id="573063"/>
    <lineage>
        <taxon>Archaea</taxon>
        <taxon>Methanobacteriati</taxon>
        <taxon>Methanobacteriota</taxon>
        <taxon>Methanomada group</taxon>
        <taxon>Methanococci</taxon>
        <taxon>Methanococcales</taxon>
        <taxon>Methanocaldococcaceae</taxon>
        <taxon>Methanocaldococcus</taxon>
    </lineage>
</organism>
<dbReference type="GeneID" id="9131539"/>
<evidence type="ECO:0000313" key="2">
    <source>
        <dbReference type="Proteomes" id="UP000002061"/>
    </source>
</evidence>
<dbReference type="AlphaFoldDB" id="D5VRK1"/>
<dbReference type="HOGENOM" id="CLU_1357933_0_0_2"/>